<keyword evidence="3" id="KW-0175">Coiled coil</keyword>
<evidence type="ECO:0000256" key="1">
    <source>
        <dbReference type="ARBA" id="ARBA00022618"/>
    </source>
</evidence>
<dbReference type="GO" id="GO:0031105">
    <property type="term" value="C:septin complex"/>
    <property type="evidence" value="ECO:0007669"/>
    <property type="project" value="UniProtKB-ARBA"/>
</dbReference>
<dbReference type="InterPro" id="IPR025662">
    <property type="entry name" value="Sigma_54_int_dom_ATP-bd_1"/>
</dbReference>
<evidence type="ECO:0000313" key="9">
    <source>
        <dbReference type="Proteomes" id="UP000253551"/>
    </source>
</evidence>
<evidence type="ECO:0000256" key="2">
    <source>
        <dbReference type="ARBA" id="ARBA00022741"/>
    </source>
</evidence>
<dbReference type="GO" id="GO:0032161">
    <property type="term" value="C:cleavage apparatus septin structure"/>
    <property type="evidence" value="ECO:0007669"/>
    <property type="project" value="UniProtKB-ARBA"/>
</dbReference>
<proteinExistence type="inferred from homology"/>
<dbReference type="PANTHER" id="PTHR18884">
    <property type="entry name" value="SEPTIN"/>
    <property type="match status" value="1"/>
</dbReference>
<accession>A0A367IJU0</accession>
<keyword evidence="5" id="KW-0131">Cell cycle</keyword>
<evidence type="ECO:0000256" key="4">
    <source>
        <dbReference type="ARBA" id="ARBA00023134"/>
    </source>
</evidence>
<reference evidence="8 9" key="1">
    <citation type="journal article" date="2018" name="G3 (Bethesda)">
        <title>Phylogenetic and Phylogenomic Definition of Rhizopus Species.</title>
        <authorList>
            <person name="Gryganskyi A.P."/>
            <person name="Golan J."/>
            <person name="Dolatabadi S."/>
            <person name="Mondo S."/>
            <person name="Robb S."/>
            <person name="Idnurm A."/>
            <person name="Muszewska A."/>
            <person name="Steczkiewicz K."/>
            <person name="Masonjones S."/>
            <person name="Liao H.L."/>
            <person name="Gajdeczka M.T."/>
            <person name="Anike F."/>
            <person name="Vuek A."/>
            <person name="Anishchenko I.M."/>
            <person name="Voigt K."/>
            <person name="de Hoog G.S."/>
            <person name="Smith M.E."/>
            <person name="Heitman J."/>
            <person name="Vilgalys R."/>
            <person name="Stajich J.E."/>
        </authorList>
    </citation>
    <scope>NUCLEOTIDE SEQUENCE [LARGE SCALE GENOMIC DNA]</scope>
    <source>
        <strain evidence="8 9">LSU 92-RS-03</strain>
    </source>
</reference>
<name>A0A367IJU0_RHIST</name>
<organism evidence="8 9">
    <name type="scientific">Rhizopus stolonifer</name>
    <name type="common">Rhizopus nigricans</name>
    <dbReference type="NCBI Taxonomy" id="4846"/>
    <lineage>
        <taxon>Eukaryota</taxon>
        <taxon>Fungi</taxon>
        <taxon>Fungi incertae sedis</taxon>
        <taxon>Mucoromycota</taxon>
        <taxon>Mucoromycotina</taxon>
        <taxon>Mucoromycetes</taxon>
        <taxon>Mucorales</taxon>
        <taxon>Mucorineae</taxon>
        <taxon>Rhizopodaceae</taxon>
        <taxon>Rhizopus</taxon>
    </lineage>
</organism>
<dbReference type="AlphaFoldDB" id="A0A367IJU0"/>
<evidence type="ECO:0000256" key="3">
    <source>
        <dbReference type="ARBA" id="ARBA00023054"/>
    </source>
</evidence>
<gene>
    <name evidence="8" type="ORF">CU098_000013</name>
</gene>
<protein>
    <recommendedName>
        <fullName evidence="7">Septin-type G domain-containing protein</fullName>
    </recommendedName>
</protein>
<feature type="non-terminal residue" evidence="8">
    <location>
        <position position="324"/>
    </location>
</feature>
<dbReference type="Proteomes" id="UP000253551">
    <property type="component" value="Unassembled WGS sequence"/>
</dbReference>
<dbReference type="Gene3D" id="3.40.50.300">
    <property type="entry name" value="P-loop containing nucleotide triphosphate hydrolases"/>
    <property type="match status" value="1"/>
</dbReference>
<dbReference type="CDD" id="cd01850">
    <property type="entry name" value="CDC_Septin"/>
    <property type="match status" value="1"/>
</dbReference>
<dbReference type="InterPro" id="IPR030379">
    <property type="entry name" value="G_SEPTIN_dom"/>
</dbReference>
<feature type="domain" description="Septin-type G" evidence="7">
    <location>
        <begin position="24"/>
        <end position="297"/>
    </location>
</feature>
<dbReference type="STRING" id="4846.A0A367IJU0"/>
<dbReference type="GO" id="GO:0000281">
    <property type="term" value="P:mitotic cytokinesis"/>
    <property type="evidence" value="ECO:0007669"/>
    <property type="project" value="UniProtKB-ARBA"/>
</dbReference>
<dbReference type="PROSITE" id="PS00675">
    <property type="entry name" value="SIGMA54_INTERACT_1"/>
    <property type="match status" value="1"/>
</dbReference>
<comment type="caution">
    <text evidence="8">The sequence shown here is derived from an EMBL/GenBank/DDBJ whole genome shotgun (WGS) entry which is preliminary data.</text>
</comment>
<dbReference type="PROSITE" id="PS51719">
    <property type="entry name" value="G_SEPTIN"/>
    <property type="match status" value="1"/>
</dbReference>
<dbReference type="Pfam" id="PF00735">
    <property type="entry name" value="Septin"/>
    <property type="match status" value="1"/>
</dbReference>
<keyword evidence="2 6" id="KW-0547">Nucleotide-binding</keyword>
<evidence type="ECO:0000256" key="6">
    <source>
        <dbReference type="RuleBase" id="RU004560"/>
    </source>
</evidence>
<comment type="similarity">
    <text evidence="6">Belongs to the TRAFAC class TrmE-Era-EngA-EngB-Septin-like GTPase superfamily. Septin GTPase family.</text>
</comment>
<dbReference type="EMBL" id="PJQM01007606">
    <property type="protein sequence ID" value="RCH77942.1"/>
    <property type="molecule type" value="Genomic_DNA"/>
</dbReference>
<dbReference type="GO" id="GO:0005525">
    <property type="term" value="F:GTP binding"/>
    <property type="evidence" value="ECO:0007669"/>
    <property type="project" value="UniProtKB-KW"/>
</dbReference>
<dbReference type="FunFam" id="3.40.50.300:FF:000162">
    <property type="entry name" value="septin-7 isoform X1"/>
    <property type="match status" value="1"/>
</dbReference>
<keyword evidence="4 6" id="KW-0342">GTP-binding</keyword>
<evidence type="ECO:0000256" key="5">
    <source>
        <dbReference type="ARBA" id="ARBA00023306"/>
    </source>
</evidence>
<keyword evidence="1" id="KW-0132">Cell division</keyword>
<keyword evidence="9" id="KW-1185">Reference proteome</keyword>
<dbReference type="InterPro" id="IPR016491">
    <property type="entry name" value="Septin"/>
</dbReference>
<evidence type="ECO:0000259" key="7">
    <source>
        <dbReference type="PROSITE" id="PS51719"/>
    </source>
</evidence>
<sequence>MKLSTAGNNISHLSNQRHRIAFHKGTQFSIMVCGESGVGKTTFINTLFQTTLKEPRDQDSRYKKQLSQTIDIEETRTEIIEQQFKVNLNIIDTPGLGDYINSYHSWNPIIDYIDHQHERFMRQEQQPDRTQKEDHRVHVCLYFIRPTGGRLKALDIEIMKRLGSRVNLIPVISKADTLSSQELKQFKENIKADLDANYIHFYQCPIESEHEQTTKENKDLMAAMPFALIGSTDLVPVPGGGTVRGRAYDWGVAEVENETHCDFVKLRHLLIRSHMLDLIETTEYVHYENYRSKEMAVRQMGEPKCSNDPILIEKEATMRNLLTD</sequence>
<dbReference type="InterPro" id="IPR027417">
    <property type="entry name" value="P-loop_NTPase"/>
</dbReference>
<dbReference type="SUPFAM" id="SSF52540">
    <property type="entry name" value="P-loop containing nucleoside triphosphate hydrolases"/>
    <property type="match status" value="1"/>
</dbReference>
<evidence type="ECO:0000313" key="8">
    <source>
        <dbReference type="EMBL" id="RCH77942.1"/>
    </source>
</evidence>
<dbReference type="PIRSF" id="PIRSF006698">
    <property type="entry name" value="Septin"/>
    <property type="match status" value="1"/>
</dbReference>
<dbReference type="OrthoDB" id="416553at2759"/>